<feature type="domain" description="Urate oxidase N-terminal" evidence="2">
    <location>
        <begin position="47"/>
        <end position="87"/>
    </location>
</feature>
<feature type="transmembrane region" description="Helical" evidence="1">
    <location>
        <begin position="62"/>
        <end position="85"/>
    </location>
</feature>
<feature type="transmembrane region" description="Helical" evidence="1">
    <location>
        <begin position="12"/>
        <end position="32"/>
    </location>
</feature>
<accession>A0A2H0LN07</accession>
<proteinExistence type="predicted"/>
<organism evidence="3 4">
    <name type="scientific">Candidatus Abzuiibacterium crystallinum</name>
    <dbReference type="NCBI Taxonomy" id="1974748"/>
    <lineage>
        <taxon>Bacteria</taxon>
        <taxon>Pseudomonadati</taxon>
        <taxon>Candidatus Omnitrophota</taxon>
        <taxon>Candidatus Abzuiibacterium</taxon>
    </lineage>
</organism>
<keyword evidence="1" id="KW-1133">Transmembrane helix</keyword>
<dbReference type="AlphaFoldDB" id="A0A2H0LN07"/>
<protein>
    <submittedName>
        <fullName evidence="3">Antitermination protein NusG</fullName>
    </submittedName>
</protein>
<keyword evidence="1" id="KW-0812">Transmembrane</keyword>
<gene>
    <name evidence="3" type="ORF">COV74_07590</name>
</gene>
<evidence type="ECO:0000313" key="4">
    <source>
        <dbReference type="Proteomes" id="UP000230859"/>
    </source>
</evidence>
<dbReference type="Pfam" id="PF06181">
    <property type="entry name" value="Urate_ox_N"/>
    <property type="match status" value="2"/>
</dbReference>
<name>A0A2H0LN07_9BACT</name>
<reference evidence="3 4" key="1">
    <citation type="submission" date="2017-09" db="EMBL/GenBank/DDBJ databases">
        <title>Depth-based differentiation of microbial function through sediment-hosted aquifers and enrichment of novel symbionts in the deep terrestrial subsurface.</title>
        <authorList>
            <person name="Probst A.J."/>
            <person name="Ladd B."/>
            <person name="Jarett J.K."/>
            <person name="Geller-Mcgrath D.E."/>
            <person name="Sieber C.M."/>
            <person name="Emerson J.B."/>
            <person name="Anantharaman K."/>
            <person name="Thomas B.C."/>
            <person name="Malmstrom R."/>
            <person name="Stieglmeier M."/>
            <person name="Klingl A."/>
            <person name="Woyke T."/>
            <person name="Ryan C.M."/>
            <person name="Banfield J.F."/>
        </authorList>
    </citation>
    <scope>NUCLEOTIDE SEQUENCE [LARGE SCALE GENOMIC DNA]</scope>
    <source>
        <strain evidence="3">CG11_big_fil_rev_8_21_14_0_20_45_26</strain>
    </source>
</reference>
<dbReference type="Proteomes" id="UP000230859">
    <property type="component" value="Unassembled WGS sequence"/>
</dbReference>
<evidence type="ECO:0000256" key="1">
    <source>
        <dbReference type="SAM" id="Phobius"/>
    </source>
</evidence>
<evidence type="ECO:0000313" key="3">
    <source>
        <dbReference type="EMBL" id="PIQ85751.1"/>
    </source>
</evidence>
<comment type="caution">
    <text evidence="3">The sequence shown here is derived from an EMBL/GenBank/DDBJ whole genome shotgun (WGS) entry which is preliminary data.</text>
</comment>
<evidence type="ECO:0000259" key="2">
    <source>
        <dbReference type="Pfam" id="PF06181"/>
    </source>
</evidence>
<feature type="transmembrane region" description="Helical" evidence="1">
    <location>
        <begin position="105"/>
        <end position="128"/>
    </location>
</feature>
<dbReference type="EMBL" id="PCVY01000062">
    <property type="protein sequence ID" value="PIQ85751.1"/>
    <property type="molecule type" value="Genomic_DNA"/>
</dbReference>
<feature type="transmembrane region" description="Helical" evidence="1">
    <location>
        <begin position="181"/>
        <end position="198"/>
    </location>
</feature>
<dbReference type="InterPro" id="IPR010389">
    <property type="entry name" value="Urate_ox_N"/>
</dbReference>
<sequence length="208" mass="23203">MALQDAFSNVHLLVRWLHVMAGITWIGHLYFFNFVNIPMQASLDDATKKAVNPQLMPRALWWFRWGAMITFLAGLYLFTVNYMYTPGAGFGPSSNFMVDGKITGRAIWILMGMLFGTAMWFNVWFIIWPAQQKILGKKVAGEALAVLRTKASKASRMNTFMSGPMLFGMLAPAHYGAANGLTLIIAVTLGMIAIGWGYRHSIKINTTV</sequence>
<feature type="domain" description="Urate oxidase N-terminal" evidence="2">
    <location>
        <begin position="96"/>
        <end position="201"/>
    </location>
</feature>
<keyword evidence="1" id="KW-0472">Membrane</keyword>